<dbReference type="Proteomes" id="UP000251075">
    <property type="component" value="Unassembled WGS sequence"/>
</dbReference>
<organism evidence="2 3">
    <name type="scientific">Paramagnetospirillum kuznetsovii</name>
    <dbReference type="NCBI Taxonomy" id="2053833"/>
    <lineage>
        <taxon>Bacteria</taxon>
        <taxon>Pseudomonadati</taxon>
        <taxon>Pseudomonadota</taxon>
        <taxon>Alphaproteobacteria</taxon>
        <taxon>Rhodospirillales</taxon>
        <taxon>Magnetospirillaceae</taxon>
        <taxon>Paramagnetospirillum</taxon>
    </lineage>
</organism>
<dbReference type="GO" id="GO:0000976">
    <property type="term" value="F:transcription cis-regulatory region binding"/>
    <property type="evidence" value="ECO:0007669"/>
    <property type="project" value="TreeGrafter"/>
</dbReference>
<dbReference type="OrthoDB" id="8659436at2"/>
<dbReference type="Pfam" id="PF01475">
    <property type="entry name" value="FUR"/>
    <property type="match status" value="1"/>
</dbReference>
<gene>
    <name evidence="1" type="primary">fur</name>
    <name evidence="2" type="ORF">CU669_02910</name>
</gene>
<dbReference type="GO" id="GO:0045892">
    <property type="term" value="P:negative regulation of DNA-templated transcription"/>
    <property type="evidence" value="ECO:0007669"/>
    <property type="project" value="TreeGrafter"/>
</dbReference>
<dbReference type="Gene3D" id="1.10.10.10">
    <property type="entry name" value="Winged helix-like DNA-binding domain superfamily/Winged helix DNA-binding domain"/>
    <property type="match status" value="1"/>
</dbReference>
<sequence length="138" mass="15555">MALLDQRQMDCERLRGAGIRPTTQRLGVMRAIREGGRRHLTPESFHRELAESKIRMSLATVYNTLNHFADAGLLRRVGFGERIWFCTNTGEHYHFFDETTGRIEDVLGEQPQVLGVPEPPPGMEILGIDVVIRVGKAA</sequence>
<dbReference type="InterPro" id="IPR002481">
    <property type="entry name" value="FUR"/>
</dbReference>
<keyword evidence="3" id="KW-1185">Reference proteome</keyword>
<proteinExistence type="inferred from homology"/>
<name>A0A364P2A2_9PROT</name>
<reference evidence="2 3" key="1">
    <citation type="submission" date="2017-11" db="EMBL/GenBank/DDBJ databases">
        <title>Draft genome sequence of magnetotactic bacterium Magnetospirillum kuznetsovii LBB-42.</title>
        <authorList>
            <person name="Grouzdev D.S."/>
            <person name="Rysina M.S."/>
            <person name="Baslerov R.V."/>
            <person name="Koziaeva V."/>
        </authorList>
    </citation>
    <scope>NUCLEOTIDE SEQUENCE [LARGE SCALE GENOMIC DNA]</scope>
    <source>
        <strain evidence="2 3">LBB-42</strain>
    </source>
</reference>
<dbReference type="PANTHER" id="PTHR33202">
    <property type="entry name" value="ZINC UPTAKE REGULATION PROTEIN"/>
    <property type="match status" value="1"/>
</dbReference>
<dbReference type="GO" id="GO:0003700">
    <property type="term" value="F:DNA-binding transcription factor activity"/>
    <property type="evidence" value="ECO:0007669"/>
    <property type="project" value="UniProtKB-UniRule"/>
</dbReference>
<evidence type="ECO:0000313" key="3">
    <source>
        <dbReference type="Proteomes" id="UP000251075"/>
    </source>
</evidence>
<keyword evidence="1" id="KW-0862">Zinc</keyword>
<comment type="similarity">
    <text evidence="1">Belongs to the Fur family.</text>
</comment>
<dbReference type="GO" id="GO:0005737">
    <property type="term" value="C:cytoplasm"/>
    <property type="evidence" value="ECO:0007669"/>
    <property type="project" value="UniProtKB-SubCell"/>
</dbReference>
<dbReference type="PANTHER" id="PTHR33202:SF7">
    <property type="entry name" value="FERRIC UPTAKE REGULATION PROTEIN"/>
    <property type="match status" value="1"/>
</dbReference>
<evidence type="ECO:0000313" key="2">
    <source>
        <dbReference type="EMBL" id="RAU23472.1"/>
    </source>
</evidence>
<keyword evidence="1" id="KW-0238">DNA-binding</keyword>
<keyword evidence="1" id="KW-0805">Transcription regulation</keyword>
<dbReference type="AlphaFoldDB" id="A0A364P2A2"/>
<dbReference type="RefSeq" id="WP_112142670.1">
    <property type="nucleotide sequence ID" value="NZ_PGTO01000002.1"/>
</dbReference>
<evidence type="ECO:0000256" key="1">
    <source>
        <dbReference type="RuleBase" id="RU364037"/>
    </source>
</evidence>
<keyword evidence="1" id="KW-0408">Iron</keyword>
<dbReference type="CDD" id="cd07153">
    <property type="entry name" value="Fur_like"/>
    <property type="match status" value="1"/>
</dbReference>
<keyword evidence="1" id="KW-0479">Metal-binding</keyword>
<comment type="caution">
    <text evidence="2">The sequence shown here is derived from an EMBL/GenBank/DDBJ whole genome shotgun (WGS) entry which is preliminary data.</text>
</comment>
<dbReference type="SUPFAM" id="SSF46785">
    <property type="entry name" value="Winged helix' DNA-binding domain"/>
    <property type="match status" value="1"/>
</dbReference>
<dbReference type="EMBL" id="PGTO01000002">
    <property type="protein sequence ID" value="RAU23472.1"/>
    <property type="molecule type" value="Genomic_DNA"/>
</dbReference>
<dbReference type="GO" id="GO:0008270">
    <property type="term" value="F:zinc ion binding"/>
    <property type="evidence" value="ECO:0007669"/>
    <property type="project" value="TreeGrafter"/>
</dbReference>
<dbReference type="InterPro" id="IPR036390">
    <property type="entry name" value="WH_DNA-bd_sf"/>
</dbReference>
<comment type="subcellular location">
    <subcellularLocation>
        <location evidence="1">Cytoplasm</location>
    </subcellularLocation>
</comment>
<dbReference type="InterPro" id="IPR036388">
    <property type="entry name" value="WH-like_DNA-bd_sf"/>
</dbReference>
<comment type="subunit">
    <text evidence="1">Homodimer.</text>
</comment>
<accession>A0A364P2A2</accession>
<keyword evidence="1" id="KW-0678">Repressor</keyword>
<keyword evidence="1" id="KW-0804">Transcription</keyword>
<keyword evidence="1" id="KW-0963">Cytoplasm</keyword>
<dbReference type="GO" id="GO:1900376">
    <property type="term" value="P:regulation of secondary metabolite biosynthetic process"/>
    <property type="evidence" value="ECO:0007669"/>
    <property type="project" value="TreeGrafter"/>
</dbReference>
<protein>
    <recommendedName>
        <fullName evidence="1">Ferric uptake regulation protein</fullName>
    </recommendedName>
</protein>